<reference evidence="2 3" key="1">
    <citation type="journal article" date="2019" name="Proc. Natl. Acad. Sci. U.S.A.">
        <title>Regulatory changes in pterin and carotenoid genes underlie balanced color polymorphisms in the wall lizard.</title>
        <authorList>
            <person name="Andrade P."/>
            <person name="Pinho C."/>
            <person name="Perez I de Lanuza G."/>
            <person name="Afonso S."/>
            <person name="Brejcha J."/>
            <person name="Rubin C.J."/>
            <person name="Wallerman O."/>
            <person name="Pereira P."/>
            <person name="Sabatino S.J."/>
            <person name="Bellati A."/>
            <person name="Pellitteri-Rosa D."/>
            <person name="Bosakova Z."/>
            <person name="Bunikis I."/>
            <person name="Carretero M.A."/>
            <person name="Feiner N."/>
            <person name="Marsik P."/>
            <person name="Pauperio F."/>
            <person name="Salvi D."/>
            <person name="Soler L."/>
            <person name="While G.M."/>
            <person name="Uller T."/>
            <person name="Font E."/>
            <person name="Andersson L."/>
            <person name="Carneiro M."/>
        </authorList>
    </citation>
    <scope>NUCLEOTIDE SEQUENCE</scope>
</reference>
<dbReference type="OMA" id="VWVQQKA"/>
<protein>
    <recommendedName>
        <fullName evidence="1">Ig-like domain-containing protein</fullName>
    </recommendedName>
</protein>
<evidence type="ECO:0000313" key="2">
    <source>
        <dbReference type="Ensembl" id="ENSPMRP00000028862.1"/>
    </source>
</evidence>
<dbReference type="PANTHER" id="PTHR23267">
    <property type="entry name" value="IMMUNOGLOBULIN LIGHT CHAIN"/>
    <property type="match status" value="1"/>
</dbReference>
<reference evidence="2" key="2">
    <citation type="submission" date="2025-08" db="UniProtKB">
        <authorList>
            <consortium name="Ensembl"/>
        </authorList>
    </citation>
    <scope>IDENTIFICATION</scope>
</reference>
<dbReference type="SUPFAM" id="SSF48726">
    <property type="entry name" value="Immunoglobulin"/>
    <property type="match status" value="1"/>
</dbReference>
<dbReference type="Ensembl" id="ENSPMRT00000030617.1">
    <property type="protein sequence ID" value="ENSPMRP00000028862.1"/>
    <property type="gene ID" value="ENSPMRG00000018661.1"/>
</dbReference>
<dbReference type="InterPro" id="IPR036179">
    <property type="entry name" value="Ig-like_dom_sf"/>
</dbReference>
<dbReference type="SMART" id="SM00406">
    <property type="entry name" value="IGv"/>
    <property type="match status" value="1"/>
</dbReference>
<dbReference type="GeneTree" id="ENSGT00940000154179"/>
<keyword evidence="3" id="KW-1185">Reference proteome</keyword>
<dbReference type="InterPro" id="IPR013783">
    <property type="entry name" value="Ig-like_fold"/>
</dbReference>
<dbReference type="PROSITE" id="PS50835">
    <property type="entry name" value="IG_LIKE"/>
    <property type="match status" value="1"/>
</dbReference>
<proteinExistence type="predicted"/>
<dbReference type="Pfam" id="PF07686">
    <property type="entry name" value="V-set"/>
    <property type="match status" value="1"/>
</dbReference>
<dbReference type="AlphaFoldDB" id="A0A670K1P5"/>
<dbReference type="InterPro" id="IPR013106">
    <property type="entry name" value="Ig_V-set"/>
</dbReference>
<name>A0A670K1P5_PODMU</name>
<dbReference type="Gene3D" id="2.60.40.10">
    <property type="entry name" value="Immunoglobulins"/>
    <property type="match status" value="1"/>
</dbReference>
<dbReference type="InterPro" id="IPR050150">
    <property type="entry name" value="IgV_Light_Chain"/>
</dbReference>
<evidence type="ECO:0000259" key="1">
    <source>
        <dbReference type="PROSITE" id="PS50835"/>
    </source>
</evidence>
<reference evidence="2" key="3">
    <citation type="submission" date="2025-09" db="UniProtKB">
        <authorList>
            <consortium name="Ensembl"/>
        </authorList>
    </citation>
    <scope>IDENTIFICATION</scope>
</reference>
<accession>A0A670K1P5</accession>
<dbReference type="InterPro" id="IPR007110">
    <property type="entry name" value="Ig-like_dom"/>
</dbReference>
<dbReference type="Proteomes" id="UP000472272">
    <property type="component" value="Chromosome 16"/>
</dbReference>
<evidence type="ECO:0000313" key="3">
    <source>
        <dbReference type="Proteomes" id="UP000472272"/>
    </source>
</evidence>
<feature type="domain" description="Ig-like" evidence="1">
    <location>
        <begin position="11"/>
        <end position="111"/>
    </location>
</feature>
<organism evidence="2 3">
    <name type="scientific">Podarcis muralis</name>
    <name type="common">Wall lizard</name>
    <name type="synonym">Lacerta muralis</name>
    <dbReference type="NCBI Taxonomy" id="64176"/>
    <lineage>
        <taxon>Eukaryota</taxon>
        <taxon>Metazoa</taxon>
        <taxon>Chordata</taxon>
        <taxon>Craniata</taxon>
        <taxon>Vertebrata</taxon>
        <taxon>Euteleostomi</taxon>
        <taxon>Lepidosauria</taxon>
        <taxon>Squamata</taxon>
        <taxon>Bifurcata</taxon>
        <taxon>Unidentata</taxon>
        <taxon>Episquamata</taxon>
        <taxon>Laterata</taxon>
        <taxon>Lacertibaenia</taxon>
        <taxon>Lacertidae</taxon>
        <taxon>Podarcis</taxon>
    </lineage>
</organism>
<sequence>MPWAKQKLDHPNDLYEIYMRLAGQGVDPEFVAPGGTVTMSCRLESGSISDSNQPMWVQKKAESKHRLMMYTTRNRPPDVPARFSGSSSGNAMSLAITGALLEDEAVYYCAVWTASHWHCASFRWGSETKTSSPLLPVYISRI</sequence>